<reference evidence="7" key="1">
    <citation type="journal article" date="2020" name="Stud. Mycol.">
        <title>101 Dothideomycetes genomes: a test case for predicting lifestyles and emergence of pathogens.</title>
        <authorList>
            <person name="Haridas S."/>
            <person name="Albert R."/>
            <person name="Binder M."/>
            <person name="Bloem J."/>
            <person name="Labutti K."/>
            <person name="Salamov A."/>
            <person name="Andreopoulos B."/>
            <person name="Baker S."/>
            <person name="Barry K."/>
            <person name="Bills G."/>
            <person name="Bluhm B."/>
            <person name="Cannon C."/>
            <person name="Castanera R."/>
            <person name="Culley D."/>
            <person name="Daum C."/>
            <person name="Ezra D."/>
            <person name="Gonzalez J."/>
            <person name="Henrissat B."/>
            <person name="Kuo A."/>
            <person name="Liang C."/>
            <person name="Lipzen A."/>
            <person name="Lutzoni F."/>
            <person name="Magnuson J."/>
            <person name="Mondo S."/>
            <person name="Nolan M."/>
            <person name="Ohm R."/>
            <person name="Pangilinan J."/>
            <person name="Park H.-J."/>
            <person name="Ramirez L."/>
            <person name="Alfaro M."/>
            <person name="Sun H."/>
            <person name="Tritt A."/>
            <person name="Yoshinaga Y."/>
            <person name="Zwiers L.-H."/>
            <person name="Turgeon B."/>
            <person name="Goodwin S."/>
            <person name="Spatafora J."/>
            <person name="Crous P."/>
            <person name="Grigoriev I."/>
        </authorList>
    </citation>
    <scope>NUCLEOTIDE SEQUENCE</scope>
    <source>
        <strain evidence="7">CBS 113818</strain>
    </source>
</reference>
<dbReference type="InterPro" id="IPR001077">
    <property type="entry name" value="COMT_C"/>
</dbReference>
<evidence type="ECO:0000256" key="1">
    <source>
        <dbReference type="ARBA" id="ARBA00022603"/>
    </source>
</evidence>
<evidence type="ECO:0000256" key="3">
    <source>
        <dbReference type="ARBA" id="ARBA00022691"/>
    </source>
</evidence>
<feature type="domain" description="Rhodopsin" evidence="6">
    <location>
        <begin position="441"/>
        <end position="533"/>
    </location>
</feature>
<evidence type="ECO:0000256" key="2">
    <source>
        <dbReference type="ARBA" id="ARBA00022679"/>
    </source>
</evidence>
<dbReference type="OrthoDB" id="1606438at2759"/>
<dbReference type="PANTHER" id="PTHR43712">
    <property type="entry name" value="PUTATIVE (AFU_ORTHOLOGUE AFUA_4G14580)-RELATED"/>
    <property type="match status" value="1"/>
</dbReference>
<keyword evidence="4" id="KW-0472">Membrane</keyword>
<protein>
    <submittedName>
        <fullName evidence="7">Putative Sterigmatocystin 8-O-methyltransferase</fullName>
    </submittedName>
</protein>
<name>A0A6A6ZII9_9PLEO</name>
<dbReference type="Gene3D" id="1.10.10.10">
    <property type="entry name" value="Winged helix-like DNA-binding domain superfamily/Winged helix DNA-binding domain"/>
    <property type="match status" value="1"/>
</dbReference>
<dbReference type="AlphaFoldDB" id="A0A6A6ZII9"/>
<feature type="transmembrane region" description="Helical" evidence="4">
    <location>
        <begin position="472"/>
        <end position="496"/>
    </location>
</feature>
<dbReference type="Gene3D" id="3.40.50.150">
    <property type="entry name" value="Vaccinia Virus protein VP39"/>
    <property type="match status" value="1"/>
</dbReference>
<keyword evidence="4" id="KW-0812">Transmembrane</keyword>
<feature type="domain" description="O-methyltransferase C-terminal" evidence="5">
    <location>
        <begin position="221"/>
        <end position="415"/>
    </location>
</feature>
<dbReference type="InterPro" id="IPR036388">
    <property type="entry name" value="WH-like_DNA-bd_sf"/>
</dbReference>
<dbReference type="InterPro" id="IPR049326">
    <property type="entry name" value="Rhodopsin_dom_fungi"/>
</dbReference>
<dbReference type="Pfam" id="PF20684">
    <property type="entry name" value="Fung_rhodopsin"/>
    <property type="match status" value="1"/>
</dbReference>
<dbReference type="SUPFAM" id="SSF53335">
    <property type="entry name" value="S-adenosyl-L-methionine-dependent methyltransferases"/>
    <property type="match status" value="1"/>
</dbReference>
<dbReference type="InterPro" id="IPR016461">
    <property type="entry name" value="COMT-like"/>
</dbReference>
<keyword evidence="3" id="KW-0949">S-adenosyl-L-methionine</keyword>
<evidence type="ECO:0000313" key="7">
    <source>
        <dbReference type="EMBL" id="KAF2820840.1"/>
    </source>
</evidence>
<dbReference type="InterPro" id="IPR036390">
    <property type="entry name" value="WH_DNA-bd_sf"/>
</dbReference>
<dbReference type="EMBL" id="MU006239">
    <property type="protein sequence ID" value="KAF2820840.1"/>
    <property type="molecule type" value="Genomic_DNA"/>
</dbReference>
<dbReference type="Pfam" id="PF00891">
    <property type="entry name" value="Methyltransf_2"/>
    <property type="match status" value="1"/>
</dbReference>
<dbReference type="PANTHER" id="PTHR43712:SF12">
    <property type="entry name" value="STERIGMATOCYSTIN 8-O-METHYLTRANSFERASE"/>
    <property type="match status" value="1"/>
</dbReference>
<proteinExistence type="predicted"/>
<dbReference type="PROSITE" id="PS51683">
    <property type="entry name" value="SAM_OMT_II"/>
    <property type="match status" value="1"/>
</dbReference>
<keyword evidence="2 7" id="KW-0808">Transferase</keyword>
<evidence type="ECO:0000259" key="6">
    <source>
        <dbReference type="Pfam" id="PF20684"/>
    </source>
</evidence>
<feature type="transmembrane region" description="Helical" evidence="4">
    <location>
        <begin position="508"/>
        <end position="529"/>
    </location>
</feature>
<dbReference type="GO" id="GO:0008171">
    <property type="term" value="F:O-methyltransferase activity"/>
    <property type="evidence" value="ECO:0007669"/>
    <property type="project" value="InterPro"/>
</dbReference>
<keyword evidence="8" id="KW-1185">Reference proteome</keyword>
<sequence length="560" mass="62058">MIIPVVFALCVWPIFGILFFPYLAMASPNNTRIVELAAQISSSVTKLQEQLSAQGAATPSFAENGPDRLPDHVSSLKDAVLDATAELHEILLDPLFLLFKFSSIENLVTIDGVCRYKIPDMIPAGGKITFDEISEKTGLAKYAVRRLVRHAITMRIFDEPEHEVITHSKVSKFLTIPQINGWVEFEARDVWPANARIIDALQKWPNSQMPNETGYVLANDGKSVPEVIASNPEVAQRFGAGMQAIQYVPGQSTQDMVEVYDWASLGNATVVNGMGSRGQAAFELAKKFPKLNFVVQDSKDILVGVNSTIPSELANRVKFEEHELFAPQDAKADVYFFRMVFRGLGDAFATHALQAQIPALRPGVKILIQDVVMPEPETIPLWKDRVAKSVDLALEVFSHGRERYLDEWKALLTAADERFVLYKVFVPKESLLGIIEALNTASQACITVAFHYGFGKHDFDLTIDQAVAVVKWMWMSFTPGIACSNAARISIAILLIRTFGIHAWLRRPLFAITVLQVTACVVLIFTTWFQVRPKLNPDIVAREGNVTGGKSAALGFIIIT</sequence>
<gene>
    <name evidence="7" type="ORF">CC86DRAFT_397719</name>
</gene>
<accession>A0A6A6ZII9</accession>
<dbReference type="SUPFAM" id="SSF46785">
    <property type="entry name" value="Winged helix' DNA-binding domain"/>
    <property type="match status" value="1"/>
</dbReference>
<dbReference type="InterPro" id="IPR029063">
    <property type="entry name" value="SAM-dependent_MTases_sf"/>
</dbReference>
<evidence type="ECO:0000313" key="8">
    <source>
        <dbReference type="Proteomes" id="UP000799424"/>
    </source>
</evidence>
<organism evidence="7 8">
    <name type="scientific">Ophiobolus disseminans</name>
    <dbReference type="NCBI Taxonomy" id="1469910"/>
    <lineage>
        <taxon>Eukaryota</taxon>
        <taxon>Fungi</taxon>
        <taxon>Dikarya</taxon>
        <taxon>Ascomycota</taxon>
        <taxon>Pezizomycotina</taxon>
        <taxon>Dothideomycetes</taxon>
        <taxon>Pleosporomycetidae</taxon>
        <taxon>Pleosporales</taxon>
        <taxon>Pleosporineae</taxon>
        <taxon>Phaeosphaeriaceae</taxon>
        <taxon>Ophiobolus</taxon>
    </lineage>
</organism>
<keyword evidence="1 7" id="KW-0489">Methyltransferase</keyword>
<evidence type="ECO:0000256" key="4">
    <source>
        <dbReference type="SAM" id="Phobius"/>
    </source>
</evidence>
<evidence type="ECO:0000259" key="5">
    <source>
        <dbReference type="Pfam" id="PF00891"/>
    </source>
</evidence>
<dbReference type="GO" id="GO:0032259">
    <property type="term" value="P:methylation"/>
    <property type="evidence" value="ECO:0007669"/>
    <property type="project" value="UniProtKB-KW"/>
</dbReference>
<dbReference type="Proteomes" id="UP000799424">
    <property type="component" value="Unassembled WGS sequence"/>
</dbReference>
<keyword evidence="4" id="KW-1133">Transmembrane helix</keyword>